<proteinExistence type="predicted"/>
<accession>A0A2H1EGP4</accession>
<keyword evidence="2" id="KW-1185">Reference proteome</keyword>
<reference evidence="2" key="1">
    <citation type="submission" date="2016-12" db="EMBL/GenBank/DDBJ databases">
        <authorList>
            <person name="Herbold C."/>
        </authorList>
    </citation>
    <scope>NUCLEOTIDE SEQUENCE [LARGE SCALE GENOMIC DNA]</scope>
</reference>
<dbReference type="EMBL" id="FRFC01000003">
    <property type="protein sequence ID" value="SHO45164.1"/>
    <property type="molecule type" value="Genomic_DNA"/>
</dbReference>
<protein>
    <submittedName>
        <fullName evidence="1">Uncharacterized protein</fullName>
    </submittedName>
</protein>
<evidence type="ECO:0000313" key="1">
    <source>
        <dbReference type="EMBL" id="SHO45164.1"/>
    </source>
</evidence>
<gene>
    <name evidence="1" type="ORF">NSIN_20560</name>
</gene>
<dbReference type="Proteomes" id="UP000232412">
    <property type="component" value="Unassembled WGS sequence"/>
</dbReference>
<evidence type="ECO:0000313" key="2">
    <source>
        <dbReference type="Proteomes" id="UP000232412"/>
    </source>
</evidence>
<name>A0A2H1EGP4_9ARCH</name>
<sequence>MSGLTYAVSSRMNIVRLAIELPSVVTNLPVKVTLSPSVISLPIGFRYNVAKDVAYADVHATDSNTAIASIFLTRK</sequence>
<dbReference type="AlphaFoldDB" id="A0A2H1EGP4"/>
<organism evidence="1 2">
    <name type="scientific">Nitrosotalea sinensis</name>
    <dbReference type="NCBI Taxonomy" id="1499975"/>
    <lineage>
        <taxon>Archaea</taxon>
        <taxon>Nitrososphaerota</taxon>
        <taxon>Nitrososphaeria</taxon>
        <taxon>Nitrosotaleales</taxon>
        <taxon>Nitrosotaleaceae</taxon>
        <taxon>Nitrosotalea</taxon>
    </lineage>
</organism>